<accession>A0A921EJ91</accession>
<dbReference type="InterPro" id="IPR009057">
    <property type="entry name" value="Homeodomain-like_sf"/>
</dbReference>
<name>A0A921EJ91_LACJH</name>
<dbReference type="SUPFAM" id="SSF46689">
    <property type="entry name" value="Homeodomain-like"/>
    <property type="match status" value="1"/>
</dbReference>
<protein>
    <submittedName>
        <fullName evidence="1">Uncharacterized protein</fullName>
    </submittedName>
</protein>
<sequence>MSDIRVQNTKSNLITALLSCLEDKSVHELKVKDIIDKAGVSTRTF</sequence>
<dbReference type="Proteomes" id="UP000732527">
    <property type="component" value="Unassembled WGS sequence"/>
</dbReference>
<dbReference type="Gene3D" id="1.10.357.10">
    <property type="entry name" value="Tetracycline Repressor, domain 2"/>
    <property type="match status" value="1"/>
</dbReference>
<dbReference type="AlphaFoldDB" id="A0A921EJ91"/>
<reference evidence="1" key="2">
    <citation type="submission" date="2021-09" db="EMBL/GenBank/DDBJ databases">
        <authorList>
            <person name="Gilroy R."/>
        </authorList>
    </citation>
    <scope>NUCLEOTIDE SEQUENCE</scope>
    <source>
        <strain evidence="1">CHK192-2623</strain>
    </source>
</reference>
<evidence type="ECO:0000313" key="1">
    <source>
        <dbReference type="EMBL" id="HJE49109.1"/>
    </source>
</evidence>
<dbReference type="EMBL" id="DYYQ01000016">
    <property type="protein sequence ID" value="HJE49109.1"/>
    <property type="molecule type" value="Genomic_DNA"/>
</dbReference>
<evidence type="ECO:0000313" key="2">
    <source>
        <dbReference type="Proteomes" id="UP000732527"/>
    </source>
</evidence>
<dbReference type="RefSeq" id="WP_170088359.1">
    <property type="nucleotide sequence ID" value="NZ_JABAFI010000006.1"/>
</dbReference>
<gene>
    <name evidence="1" type="ORF">K8V69_02855</name>
</gene>
<reference evidence="1" key="1">
    <citation type="journal article" date="2021" name="PeerJ">
        <title>Extensive microbial diversity within the chicken gut microbiome revealed by metagenomics and culture.</title>
        <authorList>
            <person name="Gilroy R."/>
            <person name="Ravi A."/>
            <person name="Getino M."/>
            <person name="Pursley I."/>
            <person name="Horton D.L."/>
            <person name="Alikhan N.F."/>
            <person name="Baker D."/>
            <person name="Gharbi K."/>
            <person name="Hall N."/>
            <person name="Watson M."/>
            <person name="Adriaenssens E.M."/>
            <person name="Foster-Nyarko E."/>
            <person name="Jarju S."/>
            <person name="Secka A."/>
            <person name="Antonio M."/>
            <person name="Oren A."/>
            <person name="Chaudhuri R.R."/>
            <person name="La Ragione R."/>
            <person name="Hildebrand F."/>
            <person name="Pallen M.J."/>
        </authorList>
    </citation>
    <scope>NUCLEOTIDE SEQUENCE</scope>
    <source>
        <strain evidence="1">CHK192-2623</strain>
    </source>
</reference>
<comment type="caution">
    <text evidence="1">The sequence shown here is derived from an EMBL/GenBank/DDBJ whole genome shotgun (WGS) entry which is preliminary data.</text>
</comment>
<organism evidence="1 2">
    <name type="scientific">Lactobacillus johnsonii</name>
    <dbReference type="NCBI Taxonomy" id="33959"/>
    <lineage>
        <taxon>Bacteria</taxon>
        <taxon>Bacillati</taxon>
        <taxon>Bacillota</taxon>
        <taxon>Bacilli</taxon>
        <taxon>Lactobacillales</taxon>
        <taxon>Lactobacillaceae</taxon>
        <taxon>Lactobacillus</taxon>
    </lineage>
</organism>
<proteinExistence type="predicted"/>